<dbReference type="AlphaFoldDB" id="A0A8B3DS99"/>
<proteinExistence type="predicted"/>
<accession>A0A8B3DS99</accession>
<evidence type="ECO:0000313" key="2">
    <source>
        <dbReference type="Proteomes" id="UP000253437"/>
    </source>
</evidence>
<dbReference type="EMBL" id="QOUW02000014">
    <property type="protein sequence ID" value="RIW16566.1"/>
    <property type="molecule type" value="Genomic_DNA"/>
</dbReference>
<sequence>MPNPTPRKSGDLHVQAVTSEIQRYLQAKTLPKADGIASGTARFIIEQQSNISQVTNKFEADNSNVAPDLTLYLANGDVVCVNLFKIRPKRVIQPKNLGAKSFIAKYFGSASLQSEFNDYFAKVYRQFLLDSANRIVGDVSNEATERELKRLLKESCPKFTQELEEFRSKLLYELREKCFGLFLDEYNQASETIEKAFNSLFMTDSFNVITQYDGERLKDVEEFKIDVHEIKNVSISKVGSNSVGITADNITLLIRFKFESGPDSAIKLATSYATPKAENKIAQDNARSLQQFNDALSVTHKPEGGKANSNAIGKCSEAIFYAQLLKVNPNVIQLDNHAFIEMFAKYAPDITATEFEGIRATSVGAVDGLSAFLKEKHGDFKIDSIELVPDAYLDNRLNTADIELVLRVGDKYVTEPISLKAIAKATNTINCKNPGIGQILGNTYFDLRQEELNGTLEVLKETFINDDAGRSRTLECLSGNIGKQLANAVESEPQKLIKGTKALLGSALVVVVYYADNKYAVLEHDFSITKVQVHRDTPSLIQNTLSWSHGGEQVRLRVKFSGGQSHGWTSIKLACAYTFAKERIRSNV</sequence>
<evidence type="ECO:0000313" key="1">
    <source>
        <dbReference type="EMBL" id="RIW16566.1"/>
    </source>
</evidence>
<dbReference type="RefSeq" id="WP_114091980.1">
    <property type="nucleotide sequence ID" value="NZ_QOUW02000014.1"/>
</dbReference>
<gene>
    <name evidence="1" type="ORF">DS957_006290</name>
</gene>
<dbReference type="Proteomes" id="UP000253437">
    <property type="component" value="Unassembled WGS sequence"/>
</dbReference>
<comment type="caution">
    <text evidence="1">The sequence shown here is derived from an EMBL/GenBank/DDBJ whole genome shotgun (WGS) entry which is preliminary data.</text>
</comment>
<organism evidence="1 2">
    <name type="scientific">Vibrio harveyi</name>
    <name type="common">Beneckea harveyi</name>
    <dbReference type="NCBI Taxonomy" id="669"/>
    <lineage>
        <taxon>Bacteria</taxon>
        <taxon>Pseudomonadati</taxon>
        <taxon>Pseudomonadota</taxon>
        <taxon>Gammaproteobacteria</taxon>
        <taxon>Vibrionales</taxon>
        <taxon>Vibrionaceae</taxon>
        <taxon>Vibrio</taxon>
    </lineage>
</organism>
<protein>
    <submittedName>
        <fullName evidence="1">Uncharacterized protein</fullName>
    </submittedName>
</protein>
<reference evidence="1 2" key="1">
    <citation type="submission" date="2018-08" db="EMBL/GenBank/DDBJ databases">
        <title>Vibrio harveyi strains pathogenic to white snook Centropomus viridis Lockington (1877) and potential probiotic bacteria.</title>
        <authorList>
            <person name="Soto-Rodriguez S."/>
            <person name="Gomez-Gil B."/>
            <person name="Lozano-Olvera R."/>
        </authorList>
    </citation>
    <scope>NUCLEOTIDE SEQUENCE [LARGE SCALE GENOMIC DNA]</scope>
    <source>
        <strain evidence="1 2">CAIM 1508</strain>
    </source>
</reference>
<name>A0A8B3DS99_VIBHA</name>